<protein>
    <submittedName>
        <fullName evidence="1">Uncharacterized protein</fullName>
    </submittedName>
</protein>
<proteinExistence type="predicted"/>
<dbReference type="EMBL" id="JBBWWQ010000004">
    <property type="protein sequence ID" value="KAK8949298.1"/>
    <property type="molecule type" value="Genomic_DNA"/>
</dbReference>
<evidence type="ECO:0000313" key="2">
    <source>
        <dbReference type="Proteomes" id="UP001418222"/>
    </source>
</evidence>
<gene>
    <name evidence="1" type="ORF">KSP39_PZI005079</name>
</gene>
<reference evidence="1 2" key="1">
    <citation type="journal article" date="2022" name="Nat. Plants">
        <title>Genomes of leafy and leafless Platanthera orchids illuminate the evolution of mycoheterotrophy.</title>
        <authorList>
            <person name="Li M.H."/>
            <person name="Liu K.W."/>
            <person name="Li Z."/>
            <person name="Lu H.C."/>
            <person name="Ye Q.L."/>
            <person name="Zhang D."/>
            <person name="Wang J.Y."/>
            <person name="Li Y.F."/>
            <person name="Zhong Z.M."/>
            <person name="Liu X."/>
            <person name="Yu X."/>
            <person name="Liu D.K."/>
            <person name="Tu X.D."/>
            <person name="Liu B."/>
            <person name="Hao Y."/>
            <person name="Liao X.Y."/>
            <person name="Jiang Y.T."/>
            <person name="Sun W.H."/>
            <person name="Chen J."/>
            <person name="Chen Y.Q."/>
            <person name="Ai Y."/>
            <person name="Zhai J.W."/>
            <person name="Wu S.S."/>
            <person name="Zhou Z."/>
            <person name="Hsiao Y.Y."/>
            <person name="Wu W.L."/>
            <person name="Chen Y.Y."/>
            <person name="Lin Y.F."/>
            <person name="Hsu J.L."/>
            <person name="Li C.Y."/>
            <person name="Wang Z.W."/>
            <person name="Zhao X."/>
            <person name="Zhong W.Y."/>
            <person name="Ma X.K."/>
            <person name="Ma L."/>
            <person name="Huang J."/>
            <person name="Chen G.Z."/>
            <person name="Huang M.Z."/>
            <person name="Huang L."/>
            <person name="Peng D.H."/>
            <person name="Luo Y.B."/>
            <person name="Zou S.Q."/>
            <person name="Chen S.P."/>
            <person name="Lan S."/>
            <person name="Tsai W.C."/>
            <person name="Van de Peer Y."/>
            <person name="Liu Z.J."/>
        </authorList>
    </citation>
    <scope>NUCLEOTIDE SEQUENCE [LARGE SCALE GENOMIC DNA]</scope>
    <source>
        <strain evidence="1">Lor287</strain>
    </source>
</reference>
<organism evidence="1 2">
    <name type="scientific">Platanthera zijinensis</name>
    <dbReference type="NCBI Taxonomy" id="2320716"/>
    <lineage>
        <taxon>Eukaryota</taxon>
        <taxon>Viridiplantae</taxon>
        <taxon>Streptophyta</taxon>
        <taxon>Embryophyta</taxon>
        <taxon>Tracheophyta</taxon>
        <taxon>Spermatophyta</taxon>
        <taxon>Magnoliopsida</taxon>
        <taxon>Liliopsida</taxon>
        <taxon>Asparagales</taxon>
        <taxon>Orchidaceae</taxon>
        <taxon>Orchidoideae</taxon>
        <taxon>Orchideae</taxon>
        <taxon>Orchidinae</taxon>
        <taxon>Platanthera</taxon>
    </lineage>
</organism>
<evidence type="ECO:0000313" key="1">
    <source>
        <dbReference type="EMBL" id="KAK8949298.1"/>
    </source>
</evidence>
<comment type="caution">
    <text evidence="1">The sequence shown here is derived from an EMBL/GenBank/DDBJ whole genome shotgun (WGS) entry which is preliminary data.</text>
</comment>
<dbReference type="Proteomes" id="UP001418222">
    <property type="component" value="Unassembled WGS sequence"/>
</dbReference>
<accession>A0AAP0BSJ8</accession>
<sequence>MASKETCMEATMDSWVLTRRRRASLASSDVASTVERVLVAMDTEGREAVAARRGLDGRGRHGATEAVRPMQLRTGPVREGTARQMWRQRCGMRTGGAAWSAVRNADGRCVGVAA</sequence>
<keyword evidence="2" id="KW-1185">Reference proteome</keyword>
<name>A0AAP0BSJ8_9ASPA</name>
<dbReference type="AlphaFoldDB" id="A0AAP0BSJ8"/>